<organism evidence="2 3">
    <name type="scientific">Acetobacterium paludosum</name>
    <dbReference type="NCBI Taxonomy" id="52693"/>
    <lineage>
        <taxon>Bacteria</taxon>
        <taxon>Bacillati</taxon>
        <taxon>Bacillota</taxon>
        <taxon>Clostridia</taxon>
        <taxon>Eubacteriales</taxon>
        <taxon>Eubacteriaceae</taxon>
        <taxon>Acetobacterium</taxon>
    </lineage>
</organism>
<dbReference type="Pfam" id="PF12770">
    <property type="entry name" value="CHAT"/>
    <property type="match status" value="1"/>
</dbReference>
<sequence length="688" mass="79422">MNDIIPQYYTYIILFDGDTSDVSPVLRYADISELKKNNRGRMHLFDDSLVPILSAFEYCLHLPRTEMDTYNTDTLTLDNAYDVPQNILIIPEDAILQYPLQIQLTLIIYTENCSEKIKSFSKQFNSLLGAVSISELNELLLKKHWNDLYSKRNNWNEIRLIDVDKQFLFTDDEQLFLPALYTARQYEQTDYVCSEIIKSANYFETCTKIIWEQCIFHNGLMNCRDYIGVGVDEETIRKIFAEGMQKAKKNTFINVVITMPGVPKRQVNYGGLANDLPESEKKVIRLLGLHRAIAKEAVLIELPLIGKELFGKLDELEINCKNETNNKYVKKTLRDIGEIIENNLTQEQIWAINWAKHITVFSDFPIGLAVLSESDTSLQCYKNISYRPLSPLTRCMQIEMRKHQQFFLGKGCKIAFAECVINDKKNEFIRDCSEGVMYMLKKLCSENPNMQVTYCETLTIRELKKFIQDNSDVDILHISAHGHYDRRNNMAGLMIGNEFWMADDINFQVPPVVVLSACHVSPRGSGCVNVADLFLRVGAEAVLGTFVPVRAKRNMLLMNRLYTYIAEAIKGSMQYETLAELWSGIVATNAILEMKEDSPNFSKWIMGNDKYGHSRFIEFALKRSVGRLHSSKIYTDTILVIKEMLHEEGLDGKFDDVLSQDNYFPESFFYQWIGFPENIFLYNDVFRK</sequence>
<reference evidence="2" key="1">
    <citation type="submission" date="2019-10" db="EMBL/GenBank/DDBJ databases">
        <authorList>
            <person name="Ross D.E."/>
            <person name="Gulliver D."/>
        </authorList>
    </citation>
    <scope>NUCLEOTIDE SEQUENCE</scope>
    <source>
        <strain evidence="2">DER-2019</strain>
    </source>
</reference>
<accession>A0A923KWA5</accession>
<dbReference type="EMBL" id="WJBD01000001">
    <property type="protein sequence ID" value="MBC3887091.1"/>
    <property type="molecule type" value="Genomic_DNA"/>
</dbReference>
<dbReference type="Proteomes" id="UP000616595">
    <property type="component" value="Unassembled WGS sequence"/>
</dbReference>
<dbReference type="AlphaFoldDB" id="A0A923KWA5"/>
<name>A0A923KWA5_9FIRM</name>
<feature type="domain" description="CHAT" evidence="1">
    <location>
        <begin position="447"/>
        <end position="571"/>
    </location>
</feature>
<dbReference type="InterPro" id="IPR024983">
    <property type="entry name" value="CHAT_dom"/>
</dbReference>
<evidence type="ECO:0000259" key="1">
    <source>
        <dbReference type="Pfam" id="PF12770"/>
    </source>
</evidence>
<proteinExistence type="predicted"/>
<dbReference type="RefSeq" id="WP_148565699.1">
    <property type="nucleotide sequence ID" value="NZ_RXYA01000001.1"/>
</dbReference>
<gene>
    <name evidence="2" type="ORF">GH810_02035</name>
</gene>
<keyword evidence="3" id="KW-1185">Reference proteome</keyword>
<comment type="caution">
    <text evidence="2">The sequence shown here is derived from an EMBL/GenBank/DDBJ whole genome shotgun (WGS) entry which is preliminary data.</text>
</comment>
<evidence type="ECO:0000313" key="2">
    <source>
        <dbReference type="EMBL" id="MBC3887091.1"/>
    </source>
</evidence>
<evidence type="ECO:0000313" key="3">
    <source>
        <dbReference type="Proteomes" id="UP000616595"/>
    </source>
</evidence>
<reference evidence="2" key="2">
    <citation type="submission" date="2020-10" db="EMBL/GenBank/DDBJ databases">
        <title>Comparative genomics of the Acetobacterium genus.</title>
        <authorList>
            <person name="Marshall C."/>
            <person name="May H."/>
            <person name="Norman S."/>
        </authorList>
    </citation>
    <scope>NUCLEOTIDE SEQUENCE</scope>
    <source>
        <strain evidence="2">DER-2019</strain>
    </source>
</reference>
<dbReference type="OrthoDB" id="2079951at2"/>
<protein>
    <submittedName>
        <fullName evidence="2">CHAT domain-containing protein</fullName>
    </submittedName>
</protein>